<feature type="transmembrane region" description="Helical" evidence="1">
    <location>
        <begin position="196"/>
        <end position="212"/>
    </location>
</feature>
<feature type="transmembrane region" description="Helical" evidence="1">
    <location>
        <begin position="499"/>
        <end position="521"/>
    </location>
</feature>
<dbReference type="AlphaFoldDB" id="A0A977L2P5"/>
<feature type="transmembrane region" description="Helical" evidence="1">
    <location>
        <begin position="83"/>
        <end position="103"/>
    </location>
</feature>
<keyword evidence="1" id="KW-1133">Transmembrane helix</keyword>
<feature type="transmembrane region" description="Helical" evidence="1">
    <location>
        <begin position="49"/>
        <end position="71"/>
    </location>
</feature>
<feature type="transmembrane region" description="Helical" evidence="1">
    <location>
        <begin position="115"/>
        <end position="134"/>
    </location>
</feature>
<feature type="transmembrane region" description="Helical" evidence="1">
    <location>
        <begin position="417"/>
        <end position="438"/>
    </location>
</feature>
<feature type="transmembrane region" description="Helical" evidence="1">
    <location>
        <begin position="245"/>
        <end position="262"/>
    </location>
</feature>
<accession>A0A977L2P5</accession>
<feature type="transmembrane region" description="Helical" evidence="1">
    <location>
        <begin position="290"/>
        <end position="310"/>
    </location>
</feature>
<protein>
    <submittedName>
        <fullName evidence="2">Uncharacterized protein</fullName>
    </submittedName>
</protein>
<dbReference type="Proteomes" id="UP001065613">
    <property type="component" value="Chromosome"/>
</dbReference>
<gene>
    <name evidence="2" type="ORF">KA717_09720</name>
</gene>
<evidence type="ECO:0000313" key="2">
    <source>
        <dbReference type="EMBL" id="UXE62940.1"/>
    </source>
</evidence>
<organism evidence="2">
    <name type="scientific">Woronichinia naegeliana WA131</name>
    <dbReference type="NCBI Taxonomy" id="2824559"/>
    <lineage>
        <taxon>Bacteria</taxon>
        <taxon>Bacillati</taxon>
        <taxon>Cyanobacteriota</taxon>
        <taxon>Cyanophyceae</taxon>
        <taxon>Synechococcales</taxon>
        <taxon>Coelosphaeriaceae</taxon>
        <taxon>Woronichinia</taxon>
    </lineage>
</organism>
<proteinExistence type="predicted"/>
<dbReference type="KEGG" id="wna:KA717_09720"/>
<reference evidence="2" key="1">
    <citation type="submission" date="2021-04" db="EMBL/GenBank/DDBJ databases">
        <title>Genome sequence of Woronichinia naegeliana from Washington state freshwater lake bloom.</title>
        <authorList>
            <person name="Dreher T.W."/>
        </authorList>
    </citation>
    <scope>NUCLEOTIDE SEQUENCE</scope>
    <source>
        <strain evidence="2">WA131</strain>
    </source>
</reference>
<sequence length="605" mass="69316">MEEGAVIIPMISFVMGVVVLAFLGLVSLGYLNLNDKLSFLTTKIQRDRLFALGLGLIALALMAGLIGYLGYINGHLLRLFRLMLWAGGLGLILSRSPLFIRLYQTTFLRYLTIGNSLKFITLVFMSFLLIRSLIRVDGNGDTWMYQLPFAARLWHLVGPEHYLMDYERELMYESFPKLANFLQGLFWSMAGINNPQAANLVSFFSLVLYLVFLKIYLKIPLYLSAIAILAVPLIHIAATACYVDLIGNVGVAIVILMTYLLYCRENFLNWRNIGVFTLGGFLAANTKFLLVPMVVIFFILALAKIIVTALDQKNINPLKIFQFFLISLISGIIIFATEFINVIQYQNPFYPLKISLGSWILNHAITPSADYLSPKLQAMSSLQRWIYSLLEIGAFDPQRPLPWTIAMDFVPLNSDSFGMGGYFAIYVIFNVVLFLFLCRRRTKETNFALGLFFLISTLTFLQPFSYQLRYYMYWIMVLIALNLFLIIQEQDTLKSIKWINPNTFGLVATSVLILFVTMTRWDYTYPRTNFLASYMSSVLDPQIMQQLEDQQKYCLVDLSPHTFLYNSQFHPPRNYSIRAEFKISPEYIKEQCASRVILPPAKIQS</sequence>
<feature type="transmembrane region" description="Helical" evidence="1">
    <location>
        <begin position="6"/>
        <end position="28"/>
    </location>
</feature>
<feature type="transmembrane region" description="Helical" evidence="1">
    <location>
        <begin position="322"/>
        <end position="343"/>
    </location>
</feature>
<keyword evidence="1" id="KW-0472">Membrane</keyword>
<feature type="transmembrane region" description="Helical" evidence="1">
    <location>
        <begin position="470"/>
        <end position="487"/>
    </location>
</feature>
<feature type="transmembrane region" description="Helical" evidence="1">
    <location>
        <begin position="267"/>
        <end position="284"/>
    </location>
</feature>
<evidence type="ECO:0000256" key="1">
    <source>
        <dbReference type="SAM" id="Phobius"/>
    </source>
</evidence>
<keyword evidence="1" id="KW-0812">Transmembrane</keyword>
<name>A0A977L2P5_9CYAN</name>
<feature type="transmembrane region" description="Helical" evidence="1">
    <location>
        <begin position="445"/>
        <end position="464"/>
    </location>
</feature>
<feature type="transmembrane region" description="Helical" evidence="1">
    <location>
        <begin position="219"/>
        <end position="239"/>
    </location>
</feature>
<dbReference type="EMBL" id="CP073041">
    <property type="protein sequence ID" value="UXE62940.1"/>
    <property type="molecule type" value="Genomic_DNA"/>
</dbReference>